<organism evidence="1 2">
    <name type="scientific">Lupinus albus</name>
    <name type="common">White lupine</name>
    <name type="synonym">Lupinus termis</name>
    <dbReference type="NCBI Taxonomy" id="3870"/>
    <lineage>
        <taxon>Eukaryota</taxon>
        <taxon>Viridiplantae</taxon>
        <taxon>Streptophyta</taxon>
        <taxon>Embryophyta</taxon>
        <taxon>Tracheophyta</taxon>
        <taxon>Spermatophyta</taxon>
        <taxon>Magnoliopsida</taxon>
        <taxon>eudicotyledons</taxon>
        <taxon>Gunneridae</taxon>
        <taxon>Pentapetalae</taxon>
        <taxon>rosids</taxon>
        <taxon>fabids</taxon>
        <taxon>Fabales</taxon>
        <taxon>Fabaceae</taxon>
        <taxon>Papilionoideae</taxon>
        <taxon>50 kb inversion clade</taxon>
        <taxon>genistoids sensu lato</taxon>
        <taxon>core genistoids</taxon>
        <taxon>Genisteae</taxon>
        <taxon>Lupinus</taxon>
    </lineage>
</organism>
<name>A0A6A4P509_LUPAL</name>
<dbReference type="EMBL" id="WOCE01000018">
    <property type="protein sequence ID" value="KAE9594128.1"/>
    <property type="molecule type" value="Genomic_DNA"/>
</dbReference>
<protein>
    <submittedName>
        <fullName evidence="1">Uncharacterized protein</fullName>
    </submittedName>
</protein>
<evidence type="ECO:0000313" key="1">
    <source>
        <dbReference type="EMBL" id="KAE9594128.1"/>
    </source>
</evidence>
<sequence length="162" mass="18977">MPKHTFQFGLQTRFKLRTFGPSVHLQFSVWTKSGQFLELGRIFPHGHISLLQLQKLHFFLPLQIYREIFPKKFLLEGNPGNHSPFRFHLSPSKFPPSISFLHQHVRCIRHLLNVSTTHGSEYSFQVLNPLVRNIRIEPTLEMARIRLAELIQPSVLGRFGWN</sequence>
<keyword evidence="2" id="KW-1185">Reference proteome</keyword>
<reference evidence="2" key="1">
    <citation type="journal article" date="2020" name="Nat. Commun.">
        <title>Genome sequence of the cluster root forming white lupin.</title>
        <authorList>
            <person name="Hufnagel B."/>
            <person name="Marques A."/>
            <person name="Soriano A."/>
            <person name="Marques L."/>
            <person name="Divol F."/>
            <person name="Doumas P."/>
            <person name="Sallet E."/>
            <person name="Mancinotti D."/>
            <person name="Carrere S."/>
            <person name="Marande W."/>
            <person name="Arribat S."/>
            <person name="Keller J."/>
            <person name="Huneau C."/>
            <person name="Blein T."/>
            <person name="Aime D."/>
            <person name="Laguerre M."/>
            <person name="Taylor J."/>
            <person name="Schubert V."/>
            <person name="Nelson M."/>
            <person name="Geu-Flores F."/>
            <person name="Crespi M."/>
            <person name="Gallardo-Guerrero K."/>
            <person name="Delaux P.-M."/>
            <person name="Salse J."/>
            <person name="Berges H."/>
            <person name="Guyot R."/>
            <person name="Gouzy J."/>
            <person name="Peret B."/>
        </authorList>
    </citation>
    <scope>NUCLEOTIDE SEQUENCE [LARGE SCALE GENOMIC DNA]</scope>
    <source>
        <strain evidence="2">cv. Amiga</strain>
    </source>
</reference>
<accession>A0A6A4P509</accession>
<evidence type="ECO:0000313" key="2">
    <source>
        <dbReference type="Proteomes" id="UP000447434"/>
    </source>
</evidence>
<dbReference type="Proteomes" id="UP000447434">
    <property type="component" value="Chromosome 18"/>
</dbReference>
<gene>
    <name evidence="1" type="ORF">Lalb_Chr18g0050491</name>
</gene>
<dbReference type="AlphaFoldDB" id="A0A6A4P509"/>
<proteinExistence type="predicted"/>
<comment type="caution">
    <text evidence="1">The sequence shown here is derived from an EMBL/GenBank/DDBJ whole genome shotgun (WGS) entry which is preliminary data.</text>
</comment>